<organism evidence="1 2">
    <name type="scientific">Dioscorea alata</name>
    <name type="common">Purple yam</name>
    <dbReference type="NCBI Taxonomy" id="55571"/>
    <lineage>
        <taxon>Eukaryota</taxon>
        <taxon>Viridiplantae</taxon>
        <taxon>Streptophyta</taxon>
        <taxon>Embryophyta</taxon>
        <taxon>Tracheophyta</taxon>
        <taxon>Spermatophyta</taxon>
        <taxon>Magnoliopsida</taxon>
        <taxon>Liliopsida</taxon>
        <taxon>Dioscoreales</taxon>
        <taxon>Dioscoreaceae</taxon>
        <taxon>Dioscorea</taxon>
    </lineage>
</organism>
<keyword evidence="2" id="KW-1185">Reference proteome</keyword>
<evidence type="ECO:0000313" key="2">
    <source>
        <dbReference type="Proteomes" id="UP000827976"/>
    </source>
</evidence>
<sequence>MGSREGSNYRGSFDHPRHKACSLADQKNHPTHSEHDSVPFTSPPAPQPVVSTHVVLPYPLASSASHAFVGSSSSSIYTPCVSGGTTPDDRPIDPARETPVPMDRLSPIIVLGRPRI</sequence>
<reference evidence="2" key="1">
    <citation type="journal article" date="2022" name="Nat. Commun.">
        <title>Chromosome evolution and the genetic basis of agronomically important traits in greater yam.</title>
        <authorList>
            <person name="Bredeson J.V."/>
            <person name="Lyons J.B."/>
            <person name="Oniyinde I.O."/>
            <person name="Okereke N.R."/>
            <person name="Kolade O."/>
            <person name="Nnabue I."/>
            <person name="Nwadili C.O."/>
            <person name="Hribova E."/>
            <person name="Parker M."/>
            <person name="Nwogha J."/>
            <person name="Shu S."/>
            <person name="Carlson J."/>
            <person name="Kariba R."/>
            <person name="Muthemba S."/>
            <person name="Knop K."/>
            <person name="Barton G.J."/>
            <person name="Sherwood A.V."/>
            <person name="Lopez-Montes A."/>
            <person name="Asiedu R."/>
            <person name="Jamnadass R."/>
            <person name="Muchugi A."/>
            <person name="Goodstein D."/>
            <person name="Egesi C.N."/>
            <person name="Featherston J."/>
            <person name="Asfaw A."/>
            <person name="Simpson G.G."/>
            <person name="Dolezel J."/>
            <person name="Hendre P.S."/>
            <person name="Van Deynze A."/>
            <person name="Kumar P.L."/>
            <person name="Obidiegwu J.E."/>
            <person name="Bhattacharjee R."/>
            <person name="Rokhsar D.S."/>
        </authorList>
    </citation>
    <scope>NUCLEOTIDE SEQUENCE [LARGE SCALE GENOMIC DNA]</scope>
    <source>
        <strain evidence="2">cv. TDa95/00328</strain>
    </source>
</reference>
<dbReference type="Proteomes" id="UP000827976">
    <property type="component" value="Chromosome 14"/>
</dbReference>
<proteinExistence type="predicted"/>
<name>A0ACB7URA4_DIOAL</name>
<gene>
    <name evidence="1" type="ORF">IHE45_14G041500</name>
</gene>
<evidence type="ECO:0000313" key="1">
    <source>
        <dbReference type="EMBL" id="KAH7663255.1"/>
    </source>
</evidence>
<accession>A0ACB7URA4</accession>
<comment type="caution">
    <text evidence="1">The sequence shown here is derived from an EMBL/GenBank/DDBJ whole genome shotgun (WGS) entry which is preliminary data.</text>
</comment>
<protein>
    <submittedName>
        <fullName evidence="1">Uncharacterized protein</fullName>
    </submittedName>
</protein>
<dbReference type="EMBL" id="CM037024">
    <property type="protein sequence ID" value="KAH7663255.1"/>
    <property type="molecule type" value="Genomic_DNA"/>
</dbReference>